<feature type="transmembrane region" description="Helical" evidence="1">
    <location>
        <begin position="143"/>
        <end position="162"/>
    </location>
</feature>
<dbReference type="Proteomes" id="UP001175271">
    <property type="component" value="Unassembled WGS sequence"/>
</dbReference>
<keyword evidence="1" id="KW-1133">Transmembrane helix</keyword>
<name>A0AA39HUP2_9BILA</name>
<proteinExistence type="predicted"/>
<reference evidence="2" key="1">
    <citation type="submission" date="2023-06" db="EMBL/GenBank/DDBJ databases">
        <title>Genomic analysis of the entomopathogenic nematode Steinernema hermaphroditum.</title>
        <authorList>
            <person name="Schwarz E.M."/>
            <person name="Heppert J.K."/>
            <person name="Baniya A."/>
            <person name="Schwartz H.T."/>
            <person name="Tan C.-H."/>
            <person name="Antoshechkin I."/>
            <person name="Sternberg P.W."/>
            <person name="Goodrich-Blair H."/>
            <person name="Dillman A.R."/>
        </authorList>
    </citation>
    <scope>NUCLEOTIDE SEQUENCE</scope>
    <source>
        <strain evidence="2">PS9179</strain>
        <tissue evidence="2">Whole animal</tissue>
    </source>
</reference>
<feature type="transmembrane region" description="Helical" evidence="1">
    <location>
        <begin position="113"/>
        <end position="131"/>
    </location>
</feature>
<comment type="caution">
    <text evidence="2">The sequence shown here is derived from an EMBL/GenBank/DDBJ whole genome shotgun (WGS) entry which is preliminary data.</text>
</comment>
<feature type="transmembrane region" description="Helical" evidence="1">
    <location>
        <begin position="50"/>
        <end position="71"/>
    </location>
</feature>
<evidence type="ECO:0000313" key="2">
    <source>
        <dbReference type="EMBL" id="KAK0411704.1"/>
    </source>
</evidence>
<keyword evidence="1" id="KW-0812">Transmembrane</keyword>
<protein>
    <recommendedName>
        <fullName evidence="4">DUF4536 domain-containing protein</fullName>
    </recommendedName>
</protein>
<accession>A0AA39HUP2</accession>
<organism evidence="2 3">
    <name type="scientific">Steinernema hermaphroditum</name>
    <dbReference type="NCBI Taxonomy" id="289476"/>
    <lineage>
        <taxon>Eukaryota</taxon>
        <taxon>Metazoa</taxon>
        <taxon>Ecdysozoa</taxon>
        <taxon>Nematoda</taxon>
        <taxon>Chromadorea</taxon>
        <taxon>Rhabditida</taxon>
        <taxon>Tylenchina</taxon>
        <taxon>Panagrolaimomorpha</taxon>
        <taxon>Strongyloidoidea</taxon>
        <taxon>Steinernematidae</taxon>
        <taxon>Steinernema</taxon>
    </lineage>
</organism>
<evidence type="ECO:0000313" key="3">
    <source>
        <dbReference type="Proteomes" id="UP001175271"/>
    </source>
</evidence>
<keyword evidence="1" id="KW-0472">Membrane</keyword>
<dbReference type="AlphaFoldDB" id="A0AA39HUP2"/>
<keyword evidence="3" id="KW-1185">Reference proteome</keyword>
<evidence type="ECO:0000256" key="1">
    <source>
        <dbReference type="SAM" id="Phobius"/>
    </source>
</evidence>
<evidence type="ECO:0008006" key="4">
    <source>
        <dbReference type="Google" id="ProtNLM"/>
    </source>
</evidence>
<dbReference type="EMBL" id="JAUCMV010000003">
    <property type="protein sequence ID" value="KAK0411704.1"/>
    <property type="molecule type" value="Genomic_DNA"/>
</dbReference>
<gene>
    <name evidence="2" type="ORF">QR680_005793</name>
</gene>
<sequence length="172" mass="19507">MEAEPQQEQKSAKEPFSIFRVGQSASLIGATFLMLRGFNRFATQRQRLKAFASSAALLYTAASIEMGWFPFSFAVSERVILPNKKKTVEPVAEMVTVEEVEKKLKEDCQECRITGTLSTFAIASFVTYHTFGSYYKVHPRQQIAVRILAAGIYYVSLARWTYLPPFHHLKPS</sequence>